<evidence type="ECO:0000256" key="1">
    <source>
        <dbReference type="SAM" id="MobiDB-lite"/>
    </source>
</evidence>
<sequence>MLKGKGAGEPFRVRPWQLDMLRPFLDPDPRPVAGTIMGPRGLGQGGHLRGAGAG</sequence>
<name>A0AAD1N0G9_MYCMB</name>
<protein>
    <submittedName>
        <fullName evidence="2">Uncharacterized protein</fullName>
    </submittedName>
</protein>
<dbReference type="Proteomes" id="UP000466039">
    <property type="component" value="Chromosome"/>
</dbReference>
<proteinExistence type="predicted"/>
<evidence type="ECO:0000313" key="3">
    <source>
        <dbReference type="Proteomes" id="UP000466039"/>
    </source>
</evidence>
<organism evidence="2 3">
    <name type="scientific">Mycolicibacterium monacense</name>
    <name type="common">Mycobacterium monacense</name>
    <dbReference type="NCBI Taxonomy" id="85693"/>
    <lineage>
        <taxon>Bacteria</taxon>
        <taxon>Bacillati</taxon>
        <taxon>Actinomycetota</taxon>
        <taxon>Actinomycetes</taxon>
        <taxon>Mycobacteriales</taxon>
        <taxon>Mycobacteriaceae</taxon>
        <taxon>Mycolicibacterium</taxon>
    </lineage>
</organism>
<evidence type="ECO:0000313" key="2">
    <source>
        <dbReference type="EMBL" id="BBZ61765.1"/>
    </source>
</evidence>
<dbReference type="AlphaFoldDB" id="A0AAD1N0G9"/>
<accession>A0AAD1N0G9</accession>
<gene>
    <name evidence="2" type="ORF">MMON_30660</name>
</gene>
<feature type="region of interest" description="Disordered" evidence="1">
    <location>
        <begin position="31"/>
        <end position="54"/>
    </location>
</feature>
<feature type="compositionally biased region" description="Gly residues" evidence="1">
    <location>
        <begin position="40"/>
        <end position="54"/>
    </location>
</feature>
<reference evidence="2 3" key="1">
    <citation type="journal article" date="2019" name="Emerg. Microbes Infect.">
        <title>Comprehensive subspecies identification of 175 nontuberculous mycobacteria species based on 7547 genomic profiles.</title>
        <authorList>
            <person name="Matsumoto Y."/>
            <person name="Kinjo T."/>
            <person name="Motooka D."/>
            <person name="Nabeya D."/>
            <person name="Jung N."/>
            <person name="Uechi K."/>
            <person name="Horii T."/>
            <person name="Iida T."/>
            <person name="Fujita J."/>
            <person name="Nakamura S."/>
        </authorList>
    </citation>
    <scope>NUCLEOTIDE SEQUENCE [LARGE SCALE GENOMIC DNA]</scope>
    <source>
        <strain evidence="2 3">JCM 15658</strain>
    </source>
</reference>
<dbReference type="EMBL" id="AP022617">
    <property type="protein sequence ID" value="BBZ61765.1"/>
    <property type="molecule type" value="Genomic_DNA"/>
</dbReference>
<keyword evidence="3" id="KW-1185">Reference proteome</keyword>